<gene>
    <name evidence="1" type="ORF">HK099_003139</name>
</gene>
<accession>A0AAD5U784</accession>
<organism evidence="1 2">
    <name type="scientific">Clydaea vesicula</name>
    <dbReference type="NCBI Taxonomy" id="447962"/>
    <lineage>
        <taxon>Eukaryota</taxon>
        <taxon>Fungi</taxon>
        <taxon>Fungi incertae sedis</taxon>
        <taxon>Chytridiomycota</taxon>
        <taxon>Chytridiomycota incertae sedis</taxon>
        <taxon>Chytridiomycetes</taxon>
        <taxon>Lobulomycetales</taxon>
        <taxon>Lobulomycetaceae</taxon>
        <taxon>Clydaea</taxon>
    </lineage>
</organism>
<evidence type="ECO:0000313" key="2">
    <source>
        <dbReference type="Proteomes" id="UP001211065"/>
    </source>
</evidence>
<sequence length="408" mass="48311">MFLLNNEKKLKDGTYYKEINIGFETNIRSKFLEAPKAKFLGTLEERRNELEECKKFYKRNLHLFDGNERVKITQNFHFLQKYAVEHNYSIEKSSVKSFWLDALLVNHKANKLLFKKFYLDTEEQWEEEEEIDVVKPPNCKFNGTKEVVESELEICKNFLKKYPTFFENKDINRILHNFYIIQRFILQEDYKIENSSKKSVFTHCLSPNADVAVKKLVFKDSFDEKKDVLHRRKMRFENIDEDSKKTLIALEKEKNALKKNGNFNKIEQEIYFEKIKSLLDPASDLTRQKKLRAYIRSVAHRSVLDKLWTKKPPPNVSVGFFLRLAVDGVVYGKDARKSLSIGEIEKLFQILESKEETLDGFFSKKNLNFSKEINDNQFFALRKFSNECFDVETQITVRECLAKAVETR</sequence>
<dbReference type="AlphaFoldDB" id="A0AAD5U784"/>
<dbReference type="EMBL" id="JADGJW010000021">
    <property type="protein sequence ID" value="KAJ3227176.1"/>
    <property type="molecule type" value="Genomic_DNA"/>
</dbReference>
<dbReference type="Proteomes" id="UP001211065">
    <property type="component" value="Unassembled WGS sequence"/>
</dbReference>
<keyword evidence="2" id="KW-1185">Reference proteome</keyword>
<comment type="caution">
    <text evidence="1">The sequence shown here is derived from an EMBL/GenBank/DDBJ whole genome shotgun (WGS) entry which is preliminary data.</text>
</comment>
<evidence type="ECO:0000313" key="1">
    <source>
        <dbReference type="EMBL" id="KAJ3227176.1"/>
    </source>
</evidence>
<name>A0AAD5U784_9FUNG</name>
<proteinExistence type="predicted"/>
<protein>
    <submittedName>
        <fullName evidence="1">Uncharacterized protein</fullName>
    </submittedName>
</protein>
<reference evidence="1" key="1">
    <citation type="submission" date="2020-05" db="EMBL/GenBank/DDBJ databases">
        <title>Phylogenomic resolution of chytrid fungi.</title>
        <authorList>
            <person name="Stajich J.E."/>
            <person name="Amses K."/>
            <person name="Simmons R."/>
            <person name="Seto K."/>
            <person name="Myers J."/>
            <person name="Bonds A."/>
            <person name="Quandt C.A."/>
            <person name="Barry K."/>
            <person name="Liu P."/>
            <person name="Grigoriev I."/>
            <person name="Longcore J.E."/>
            <person name="James T.Y."/>
        </authorList>
    </citation>
    <scope>NUCLEOTIDE SEQUENCE</scope>
    <source>
        <strain evidence="1">JEL0476</strain>
    </source>
</reference>